<dbReference type="Proteomes" id="UP000053317">
    <property type="component" value="Unassembled WGS sequence"/>
</dbReference>
<reference evidence="2 3" key="1">
    <citation type="submission" date="2015-05" db="EMBL/GenBank/DDBJ databases">
        <title>Distinctive expansion of gene families associated with plant cell wall degradation and secondary metabolism in the genomes of grapevine trunk pathogens.</title>
        <authorList>
            <person name="Lawrence D.P."/>
            <person name="Travadon R."/>
            <person name="Rolshausen P.E."/>
            <person name="Baumgartner K."/>
        </authorList>
    </citation>
    <scope>NUCLEOTIDE SEQUENCE [LARGE SCALE GENOMIC DNA]</scope>
    <source>
        <strain evidence="2">UCRPC4</strain>
    </source>
</reference>
<evidence type="ECO:0000256" key="1">
    <source>
        <dbReference type="SAM" id="MobiDB-lite"/>
    </source>
</evidence>
<dbReference type="InterPro" id="IPR035426">
    <property type="entry name" value="Gemin2/Brr1"/>
</dbReference>
<proteinExistence type="predicted"/>
<dbReference type="Pfam" id="PF04938">
    <property type="entry name" value="SIP1"/>
    <property type="match status" value="1"/>
</dbReference>
<dbReference type="GO" id="GO:0000387">
    <property type="term" value="P:spliceosomal snRNP assembly"/>
    <property type="evidence" value="ECO:0007669"/>
    <property type="project" value="InterPro"/>
</dbReference>
<gene>
    <name evidence="2" type="ORF">UCRPC4_g05758</name>
</gene>
<keyword evidence="3" id="KW-1185">Reference proteome</keyword>
<dbReference type="EMBL" id="LCWF01000155">
    <property type="protein sequence ID" value="KKY16801.1"/>
    <property type="molecule type" value="Genomic_DNA"/>
</dbReference>
<name>A0A0G2E385_PHACM</name>
<protein>
    <submittedName>
        <fullName evidence="2">Uncharacterized protein</fullName>
    </submittedName>
</protein>
<dbReference type="Gene3D" id="1.20.58.1070">
    <property type="match status" value="1"/>
</dbReference>
<sequence>MFGFKAAYQHDSVTAVYLYVALKWIARGETPRRLKMTVLRPNALVNIYGQKGAFPGLGGDDDEIFYGPASDGLEYLRMVRSEARSVPRLLVASDFAKNTQAEASSGGYFDDDAYIATSLPTPDRPVAVEADAQEEYHRSLLLRLEVIRTTLKCTPPLHAISALPPSRPISCPPESKKARATWKRLMLTTEPSMVQLACMDMDSTLRVIGFLGDILPRVLTHRDVNQIRNVGAWVWGCLGRCRDVGQLTSEDVAELRELGKVAVANLVAIRDGIDVSKTYEIATGHDDGDEDQESNAAELSATEVEMGEQSAIEDASFGTSSTVAGRESDAELDDLEQAKRRLRSTLMSSDGQDDRSIIGNTKVANDAEDIPSNADTQRRAILDMIITIVGEKYGQRDLLEFRDIWDEVTEV</sequence>
<feature type="region of interest" description="Disordered" evidence="1">
    <location>
        <begin position="282"/>
        <end position="331"/>
    </location>
</feature>
<evidence type="ECO:0000313" key="3">
    <source>
        <dbReference type="Proteomes" id="UP000053317"/>
    </source>
</evidence>
<dbReference type="OrthoDB" id="428895at2759"/>
<organism evidence="2 3">
    <name type="scientific">Phaeomoniella chlamydospora</name>
    <name type="common">Phaeoacremonium chlamydosporum</name>
    <dbReference type="NCBI Taxonomy" id="158046"/>
    <lineage>
        <taxon>Eukaryota</taxon>
        <taxon>Fungi</taxon>
        <taxon>Dikarya</taxon>
        <taxon>Ascomycota</taxon>
        <taxon>Pezizomycotina</taxon>
        <taxon>Eurotiomycetes</taxon>
        <taxon>Chaetothyriomycetidae</taxon>
        <taxon>Phaeomoniellales</taxon>
        <taxon>Phaeomoniellaceae</taxon>
        <taxon>Phaeomoniella</taxon>
    </lineage>
</organism>
<accession>A0A0G2E385</accession>
<comment type="caution">
    <text evidence="2">The sequence shown here is derived from an EMBL/GenBank/DDBJ whole genome shotgun (WGS) entry which is preliminary data.</text>
</comment>
<reference evidence="2 3" key="2">
    <citation type="submission" date="2015-05" db="EMBL/GenBank/DDBJ databases">
        <authorList>
            <person name="Morales-Cruz A."/>
            <person name="Amrine K.C."/>
            <person name="Cantu D."/>
        </authorList>
    </citation>
    <scope>NUCLEOTIDE SEQUENCE [LARGE SCALE GENOMIC DNA]</scope>
    <source>
        <strain evidence="2">UCRPC4</strain>
    </source>
</reference>
<dbReference type="AlphaFoldDB" id="A0A0G2E385"/>
<evidence type="ECO:0000313" key="2">
    <source>
        <dbReference type="EMBL" id="KKY16801.1"/>
    </source>
</evidence>